<evidence type="ECO:0000313" key="1">
    <source>
        <dbReference type="EMBL" id="KAI5078945.1"/>
    </source>
</evidence>
<comment type="caution">
    <text evidence="1">The sequence shown here is derived from an EMBL/GenBank/DDBJ whole genome shotgun (WGS) entry which is preliminary data.</text>
</comment>
<organism evidence="1 2">
    <name type="scientific">Adiantum capillus-veneris</name>
    <name type="common">Maidenhair fern</name>
    <dbReference type="NCBI Taxonomy" id="13818"/>
    <lineage>
        <taxon>Eukaryota</taxon>
        <taxon>Viridiplantae</taxon>
        <taxon>Streptophyta</taxon>
        <taxon>Embryophyta</taxon>
        <taxon>Tracheophyta</taxon>
        <taxon>Polypodiopsida</taxon>
        <taxon>Polypodiidae</taxon>
        <taxon>Polypodiales</taxon>
        <taxon>Pteridineae</taxon>
        <taxon>Pteridaceae</taxon>
        <taxon>Vittarioideae</taxon>
        <taxon>Adiantum</taxon>
    </lineage>
</organism>
<feature type="non-terminal residue" evidence="1">
    <location>
        <position position="157"/>
    </location>
</feature>
<accession>A0A9D4V380</accession>
<evidence type="ECO:0000313" key="2">
    <source>
        <dbReference type="Proteomes" id="UP000886520"/>
    </source>
</evidence>
<dbReference type="AlphaFoldDB" id="A0A9D4V380"/>
<name>A0A9D4V380_ADICA</name>
<keyword evidence="2" id="KW-1185">Reference proteome</keyword>
<sequence length="157" mass="17756">MALVQVMDFLLKRIALGILRTDLGGLSARQDQNCYLYSTDEVPAYKQFISKSWPKPLSSFRHVSLALKLLDLSLRHQILAPPLNLHLLQSKLVVSQLLASARVVFSCTSLLSKACEDEVPLPQQVFGGHSYGANNFLVRFAWHEQEGNRDTEYLWRG</sequence>
<gene>
    <name evidence="1" type="ORF">GOP47_0006616</name>
</gene>
<protein>
    <submittedName>
        <fullName evidence="1">Uncharacterized protein</fullName>
    </submittedName>
</protein>
<dbReference type="EMBL" id="JABFUD020000006">
    <property type="protein sequence ID" value="KAI5078945.1"/>
    <property type="molecule type" value="Genomic_DNA"/>
</dbReference>
<proteinExistence type="predicted"/>
<reference evidence="1" key="1">
    <citation type="submission" date="2021-01" db="EMBL/GenBank/DDBJ databases">
        <title>Adiantum capillus-veneris genome.</title>
        <authorList>
            <person name="Fang Y."/>
            <person name="Liao Q."/>
        </authorList>
    </citation>
    <scope>NUCLEOTIDE SEQUENCE</scope>
    <source>
        <strain evidence="1">H3</strain>
        <tissue evidence="1">Leaf</tissue>
    </source>
</reference>
<dbReference type="Proteomes" id="UP000886520">
    <property type="component" value="Chromosome 6"/>
</dbReference>